<dbReference type="InterPro" id="IPR050641">
    <property type="entry name" value="RIFMO-like"/>
</dbReference>
<dbReference type="Pfam" id="PF01494">
    <property type="entry name" value="FAD_binding_3"/>
    <property type="match status" value="1"/>
</dbReference>
<gene>
    <name evidence="6" type="ORF">KDL28_37230</name>
</gene>
<evidence type="ECO:0000256" key="3">
    <source>
        <dbReference type="ARBA" id="ARBA00022827"/>
    </source>
</evidence>
<evidence type="ECO:0000256" key="2">
    <source>
        <dbReference type="ARBA" id="ARBA00022630"/>
    </source>
</evidence>
<evidence type="ECO:0000259" key="5">
    <source>
        <dbReference type="Pfam" id="PF01494"/>
    </source>
</evidence>
<dbReference type="Gene3D" id="3.40.30.120">
    <property type="match status" value="1"/>
</dbReference>
<organism evidence="6 7">
    <name type="scientific">Pseudonocardia humida</name>
    <dbReference type="NCBI Taxonomy" id="2800819"/>
    <lineage>
        <taxon>Bacteria</taxon>
        <taxon>Bacillati</taxon>
        <taxon>Actinomycetota</taxon>
        <taxon>Actinomycetes</taxon>
        <taxon>Pseudonocardiales</taxon>
        <taxon>Pseudonocardiaceae</taxon>
        <taxon>Pseudonocardia</taxon>
    </lineage>
</organism>
<feature type="domain" description="FAD-binding" evidence="5">
    <location>
        <begin position="9"/>
        <end position="360"/>
    </location>
</feature>
<evidence type="ECO:0000313" key="7">
    <source>
        <dbReference type="Proteomes" id="UP001165283"/>
    </source>
</evidence>
<evidence type="ECO:0000313" key="6">
    <source>
        <dbReference type="EMBL" id="MCO1660708.1"/>
    </source>
</evidence>
<keyword evidence="7" id="KW-1185">Reference proteome</keyword>
<dbReference type="RefSeq" id="WP_252446246.1">
    <property type="nucleotide sequence ID" value="NZ_JAGSOV010000089.1"/>
</dbReference>
<dbReference type="GO" id="GO:0004497">
    <property type="term" value="F:monooxygenase activity"/>
    <property type="evidence" value="ECO:0007669"/>
    <property type="project" value="UniProtKB-KW"/>
</dbReference>
<dbReference type="EMBL" id="JAGSOV010000089">
    <property type="protein sequence ID" value="MCO1660708.1"/>
    <property type="molecule type" value="Genomic_DNA"/>
</dbReference>
<protein>
    <submittedName>
        <fullName evidence="6">FAD-dependent monooxygenase</fullName>
    </submittedName>
</protein>
<name>A0ABT1ACR1_9PSEU</name>
<dbReference type="PANTHER" id="PTHR43004">
    <property type="entry name" value="TRK SYSTEM POTASSIUM UPTAKE PROTEIN"/>
    <property type="match status" value="1"/>
</dbReference>
<keyword evidence="6" id="KW-0560">Oxidoreductase</keyword>
<reference evidence="6" key="1">
    <citation type="submission" date="2021-04" db="EMBL/GenBank/DDBJ databases">
        <title>Pseudonocardia sp. nov., isolated from sandy soil of mangrove forest.</title>
        <authorList>
            <person name="Zan Z."/>
            <person name="Huang R."/>
            <person name="Liu W."/>
        </authorList>
    </citation>
    <scope>NUCLEOTIDE SEQUENCE</scope>
    <source>
        <strain evidence="6">S2-4</strain>
    </source>
</reference>
<dbReference type="PRINTS" id="PR00420">
    <property type="entry name" value="RNGMNOXGNASE"/>
</dbReference>
<proteinExistence type="predicted"/>
<keyword evidence="6" id="KW-0503">Monooxygenase</keyword>
<dbReference type="Gene3D" id="3.30.9.10">
    <property type="entry name" value="D-Amino Acid Oxidase, subunit A, domain 2"/>
    <property type="match status" value="1"/>
</dbReference>
<sequence length="530" mass="55852">MTRADHDDRTPVVIAGAGPAGLAAASELAHHGIRTVVVEPRRHVSHLRPRAKTTSARTMELFRRWGVADTVRAAAPLSPHWSRRVVFCETLAGEAITEFRDVFGLSAAEHGLAAEAGQQVAQPVVEEVLREHLERSGLAELRLGERLRGFTAQPDGVTCEVVRADGSIYRLDAEYLLGCDGGRSAVRNGIGATLRGGSAPAANLNAVIRAPGLRPAAGTALHYWVVGTDVPGVVGPLDRAGTWWVSLGGVGGSADTERAVGLIAELAGRPVAELGVDVLSTDPWTPRMMLADRWATERVFLVGESAHVNPPLGGHGFNTCVGDAVNIGWKLAAVLRGWAGPGLLASYEVERRGVAERTLASAVRNLRASGPDRATTADRIQETKAEEFHSLGLVLGYSYAGSPVVAGEGDPPPPGGGSSVQSYAPTTRPGARLPHAWVGPGHALYDDLGRGMTLLRPPDSDAAAVDAFAGRAAELGVPLTLIDLPIGTDRAPDHLLVRPDQHIAWRGRDLATVDLSRLCGIPQPQRLAHG</sequence>
<keyword evidence="3" id="KW-0274">FAD</keyword>
<dbReference type="NCBIfam" id="NF004780">
    <property type="entry name" value="PRK06126.1"/>
    <property type="match status" value="1"/>
</dbReference>
<dbReference type="PANTHER" id="PTHR43004:SF19">
    <property type="entry name" value="BINDING MONOOXYGENASE, PUTATIVE (JCVI)-RELATED"/>
    <property type="match status" value="1"/>
</dbReference>
<dbReference type="Pfam" id="PF21274">
    <property type="entry name" value="Rng_hyd_C"/>
    <property type="match status" value="1"/>
</dbReference>
<evidence type="ECO:0000256" key="4">
    <source>
        <dbReference type="SAM" id="MobiDB-lite"/>
    </source>
</evidence>
<comment type="caution">
    <text evidence="6">The sequence shown here is derived from an EMBL/GenBank/DDBJ whole genome shotgun (WGS) entry which is preliminary data.</text>
</comment>
<comment type="cofactor">
    <cofactor evidence="1">
        <name>FAD</name>
        <dbReference type="ChEBI" id="CHEBI:57692"/>
    </cofactor>
</comment>
<dbReference type="SUPFAM" id="SSF51905">
    <property type="entry name" value="FAD/NAD(P)-binding domain"/>
    <property type="match status" value="1"/>
</dbReference>
<dbReference type="InterPro" id="IPR002938">
    <property type="entry name" value="FAD-bd"/>
</dbReference>
<dbReference type="Gene3D" id="3.50.50.60">
    <property type="entry name" value="FAD/NAD(P)-binding domain"/>
    <property type="match status" value="1"/>
</dbReference>
<dbReference type="InterPro" id="IPR036188">
    <property type="entry name" value="FAD/NAD-bd_sf"/>
</dbReference>
<dbReference type="Proteomes" id="UP001165283">
    <property type="component" value="Unassembled WGS sequence"/>
</dbReference>
<feature type="region of interest" description="Disordered" evidence="4">
    <location>
        <begin position="405"/>
        <end position="432"/>
    </location>
</feature>
<evidence type="ECO:0000256" key="1">
    <source>
        <dbReference type="ARBA" id="ARBA00001974"/>
    </source>
</evidence>
<keyword evidence="2" id="KW-0285">Flavoprotein</keyword>
<accession>A0ABT1ACR1</accession>